<feature type="compositionally biased region" description="Low complexity" evidence="1">
    <location>
        <begin position="397"/>
        <end position="415"/>
    </location>
</feature>
<accession>A0A8J6C4S9</accession>
<sequence>MSADAPTLTTVAVGLAVARLLFFGLSLDTVYLGFTLAIPAAPVILFALNARSRLMVDAVQLLLAVSSVNSLVVAERCPCVFVVVAAALSTTPMVAALALLARSLRRLLQRARRARDLLEESVRDTGRVYRVVAASFGGRWLTAAALGLVRARTHLLWATLGVCALELLILGEVMCSPQSHARVQAWLAARDEGASTAAAIASLIEDRSTADVAALARRTFRALATSAGGECAAEILELDFADTGEGAAASAPDASLDAQIRAFDVRNTRCSDAAVYERLMEVIEASAGDLDVFNAKLRGVLARCQARAIAACALAAAAAAEPQAGGCRSSRTFSRVSADSDPPGSASTNPLPPPSPWAARVARTGGGQCVATTVSRHAKPARAGPGGECAQGTQQRSSNSTVASGGSSSVATSGAHTRARGECMVFKCSSTP</sequence>
<feature type="transmembrane region" description="Helical" evidence="2">
    <location>
        <begin position="31"/>
        <end position="48"/>
    </location>
</feature>
<feature type="region of interest" description="Disordered" evidence="1">
    <location>
        <begin position="326"/>
        <end position="416"/>
    </location>
</feature>
<name>A0A8J6C4S9_DIALT</name>
<dbReference type="Proteomes" id="UP000751190">
    <property type="component" value="Unassembled WGS sequence"/>
</dbReference>
<gene>
    <name evidence="3" type="ORF">KFE25_013129</name>
</gene>
<organism evidence="3 4">
    <name type="scientific">Diacronema lutheri</name>
    <name type="common">Unicellular marine alga</name>
    <name type="synonym">Monochrysis lutheri</name>
    <dbReference type="NCBI Taxonomy" id="2081491"/>
    <lineage>
        <taxon>Eukaryota</taxon>
        <taxon>Haptista</taxon>
        <taxon>Haptophyta</taxon>
        <taxon>Pavlovophyceae</taxon>
        <taxon>Pavlovales</taxon>
        <taxon>Pavlovaceae</taxon>
        <taxon>Diacronema</taxon>
    </lineage>
</organism>
<comment type="caution">
    <text evidence="3">The sequence shown here is derived from an EMBL/GenBank/DDBJ whole genome shotgun (WGS) entry which is preliminary data.</text>
</comment>
<dbReference type="EMBL" id="JAGTXO010000032">
    <property type="protein sequence ID" value="KAG8460479.1"/>
    <property type="molecule type" value="Genomic_DNA"/>
</dbReference>
<keyword evidence="2" id="KW-0812">Transmembrane</keyword>
<keyword evidence="2" id="KW-0472">Membrane</keyword>
<evidence type="ECO:0000256" key="1">
    <source>
        <dbReference type="SAM" id="MobiDB-lite"/>
    </source>
</evidence>
<protein>
    <submittedName>
        <fullName evidence="3">Uncharacterized protein</fullName>
    </submittedName>
</protein>
<keyword evidence="2" id="KW-1133">Transmembrane helix</keyword>
<proteinExistence type="predicted"/>
<dbReference type="AlphaFoldDB" id="A0A8J6C4S9"/>
<evidence type="ECO:0000313" key="3">
    <source>
        <dbReference type="EMBL" id="KAG8460479.1"/>
    </source>
</evidence>
<reference evidence="3" key="1">
    <citation type="submission" date="2021-05" db="EMBL/GenBank/DDBJ databases">
        <title>The genome of the haptophyte Pavlova lutheri (Diacronema luteri, Pavlovales) - a model for lipid biosynthesis in eukaryotic algae.</title>
        <authorList>
            <person name="Hulatt C.J."/>
            <person name="Posewitz M.C."/>
        </authorList>
    </citation>
    <scope>NUCLEOTIDE SEQUENCE</scope>
    <source>
        <strain evidence="3">NIVA-4/92</strain>
    </source>
</reference>
<feature type="transmembrane region" description="Helical" evidence="2">
    <location>
        <begin position="80"/>
        <end position="101"/>
    </location>
</feature>
<evidence type="ECO:0000256" key="2">
    <source>
        <dbReference type="SAM" id="Phobius"/>
    </source>
</evidence>
<keyword evidence="4" id="KW-1185">Reference proteome</keyword>
<evidence type="ECO:0000313" key="4">
    <source>
        <dbReference type="Proteomes" id="UP000751190"/>
    </source>
</evidence>